<keyword evidence="8" id="KW-0443">Lipid metabolism</keyword>
<dbReference type="GO" id="GO:0008374">
    <property type="term" value="F:O-acyltransferase activity"/>
    <property type="evidence" value="ECO:0007669"/>
    <property type="project" value="InterPro"/>
</dbReference>
<evidence type="ECO:0000313" key="13">
    <source>
        <dbReference type="Proteomes" id="UP001515480"/>
    </source>
</evidence>
<evidence type="ECO:0000256" key="9">
    <source>
        <dbReference type="ARBA" id="ARBA00023136"/>
    </source>
</evidence>
<dbReference type="PANTHER" id="PTHR12317:SF34">
    <property type="entry name" value="ACYLTRANSFERASE"/>
    <property type="match status" value="1"/>
</dbReference>
<keyword evidence="10" id="KW-0012">Acyltransferase</keyword>
<organism evidence="12 13">
    <name type="scientific">Prymnesium parvum</name>
    <name type="common">Toxic golden alga</name>
    <dbReference type="NCBI Taxonomy" id="97485"/>
    <lineage>
        <taxon>Eukaryota</taxon>
        <taxon>Haptista</taxon>
        <taxon>Haptophyta</taxon>
        <taxon>Prymnesiophyceae</taxon>
        <taxon>Prymnesiales</taxon>
        <taxon>Prymnesiaceae</taxon>
        <taxon>Prymnesium</taxon>
    </lineage>
</organism>
<evidence type="ECO:0008006" key="14">
    <source>
        <dbReference type="Google" id="ProtNLM"/>
    </source>
</evidence>
<keyword evidence="6" id="KW-0256">Endoplasmic reticulum</keyword>
<dbReference type="CDD" id="cd07987">
    <property type="entry name" value="LPLAT_MGAT-like"/>
    <property type="match status" value="1"/>
</dbReference>
<comment type="similarity">
    <text evidence="2">Belongs to the diacylglycerol acyltransferase family.</text>
</comment>
<reference evidence="12 13" key="1">
    <citation type="journal article" date="2024" name="Science">
        <title>Giant polyketide synthase enzymes in the biosynthesis of giant marine polyether toxins.</title>
        <authorList>
            <person name="Fallon T.R."/>
            <person name="Shende V.V."/>
            <person name="Wierzbicki I.H."/>
            <person name="Pendleton A.L."/>
            <person name="Watervoot N.F."/>
            <person name="Auber R.P."/>
            <person name="Gonzalez D.J."/>
            <person name="Wisecaver J.H."/>
            <person name="Moore B.S."/>
        </authorList>
    </citation>
    <scope>NUCLEOTIDE SEQUENCE [LARGE SCALE GENOMIC DNA]</scope>
    <source>
        <strain evidence="12 13">12B1</strain>
    </source>
</reference>
<dbReference type="Pfam" id="PF03982">
    <property type="entry name" value="DAGAT"/>
    <property type="match status" value="1"/>
</dbReference>
<feature type="transmembrane region" description="Helical" evidence="11">
    <location>
        <begin position="12"/>
        <end position="31"/>
    </location>
</feature>
<evidence type="ECO:0000256" key="7">
    <source>
        <dbReference type="ARBA" id="ARBA00022989"/>
    </source>
</evidence>
<evidence type="ECO:0000256" key="1">
    <source>
        <dbReference type="ARBA" id="ARBA00004477"/>
    </source>
</evidence>
<evidence type="ECO:0000256" key="5">
    <source>
        <dbReference type="ARBA" id="ARBA00022692"/>
    </source>
</evidence>
<feature type="transmembrane region" description="Helical" evidence="11">
    <location>
        <begin position="106"/>
        <end position="132"/>
    </location>
</feature>
<keyword evidence="3" id="KW-0444">Lipid biosynthesis</keyword>
<dbReference type="GO" id="GO:0006629">
    <property type="term" value="P:lipid metabolic process"/>
    <property type="evidence" value="ECO:0007669"/>
    <property type="project" value="UniProtKB-KW"/>
</dbReference>
<accession>A0AB34JUS6</accession>
<evidence type="ECO:0000256" key="8">
    <source>
        <dbReference type="ARBA" id="ARBA00023098"/>
    </source>
</evidence>
<protein>
    <recommendedName>
        <fullName evidence="14">Acyltransferase</fullName>
    </recommendedName>
</protein>
<dbReference type="GO" id="GO:0005789">
    <property type="term" value="C:endoplasmic reticulum membrane"/>
    <property type="evidence" value="ECO:0007669"/>
    <property type="project" value="UniProtKB-SubCell"/>
</dbReference>
<feature type="transmembrane region" description="Helical" evidence="11">
    <location>
        <begin position="178"/>
        <end position="199"/>
    </location>
</feature>
<feature type="transmembrane region" description="Helical" evidence="11">
    <location>
        <begin position="144"/>
        <end position="166"/>
    </location>
</feature>
<keyword evidence="4" id="KW-0808">Transferase</keyword>
<keyword evidence="9 11" id="KW-0472">Membrane</keyword>
<comment type="subcellular location">
    <subcellularLocation>
        <location evidence="1">Endoplasmic reticulum membrane</location>
        <topology evidence="1">Multi-pass membrane protein</topology>
    </subcellularLocation>
</comment>
<keyword evidence="5 11" id="KW-0812">Transmembrane</keyword>
<evidence type="ECO:0000256" key="4">
    <source>
        <dbReference type="ARBA" id="ARBA00022679"/>
    </source>
</evidence>
<proteinExistence type="inferred from homology"/>
<dbReference type="PANTHER" id="PTHR12317">
    <property type="entry name" value="DIACYLGLYCEROL O-ACYLTRANSFERASE"/>
    <property type="match status" value="1"/>
</dbReference>
<comment type="caution">
    <text evidence="12">The sequence shown here is derived from an EMBL/GenBank/DDBJ whole genome shotgun (WGS) entry which is preliminary data.</text>
</comment>
<dbReference type="AlphaFoldDB" id="A0AB34JUS6"/>
<feature type="transmembrane region" description="Helical" evidence="11">
    <location>
        <begin position="43"/>
        <end position="63"/>
    </location>
</feature>
<evidence type="ECO:0000256" key="11">
    <source>
        <dbReference type="SAM" id="Phobius"/>
    </source>
</evidence>
<sequence>MRLLRLLGLGSARLSTTALTTMAIVTLLRLFGSTRGAATTIVVLWVPAVLVPTALAAFTSAGYPPETIAALACYLILVPFVVFPVVVVLAYRLAPRRVSHSIAELCTVWVLWNSHVIGFGSLLLLFLVPAYLTRQEHLEVLYDYGVFMLFVVAPLIIVSGGFKFVATRKRWGWSWPQRALTGAYCLLVTLCMWMGQAYVRPHAVPTTMVACAIFYAYACTYLPPHPNASPPEVSGAREWPWFREAGRPIWNLAIDYLKLRLVVDGADDAAAPPAFVAGRATVAGFHPHGIIPYASGLLAMTAEWRAAFGDVRPHMMTDFMTHLLPLMRDLIHWLGGREVSKESIRRALRRREVVMLVPGGQAEIFTTRSWGTRVYLYRAHKGFVRLALQHRARLVPLLSMGEWQLMDNVSWPRTQALSRRLLGFPFPFAPYGAYFLPIPRRPRHGLTILIGRPIDYECAQLAEGDSPSDEEVDRAHKLYFDEVRRLFEKHKASCGYPDHQLVFLDSKEQVAQVGLHPGGEAAEGKRD</sequence>
<evidence type="ECO:0000256" key="3">
    <source>
        <dbReference type="ARBA" id="ARBA00022516"/>
    </source>
</evidence>
<evidence type="ECO:0000313" key="12">
    <source>
        <dbReference type="EMBL" id="KAL1524711.1"/>
    </source>
</evidence>
<dbReference type="Proteomes" id="UP001515480">
    <property type="component" value="Unassembled WGS sequence"/>
</dbReference>
<name>A0AB34JUS6_PRYPA</name>
<feature type="transmembrane region" description="Helical" evidence="11">
    <location>
        <begin position="69"/>
        <end position="94"/>
    </location>
</feature>
<dbReference type="InterPro" id="IPR007130">
    <property type="entry name" value="DAGAT"/>
</dbReference>
<keyword evidence="7 11" id="KW-1133">Transmembrane helix</keyword>
<gene>
    <name evidence="12" type="ORF">AB1Y20_019595</name>
</gene>
<evidence type="ECO:0000256" key="6">
    <source>
        <dbReference type="ARBA" id="ARBA00022824"/>
    </source>
</evidence>
<dbReference type="EMBL" id="JBGBPQ010000005">
    <property type="protein sequence ID" value="KAL1524711.1"/>
    <property type="molecule type" value="Genomic_DNA"/>
</dbReference>
<evidence type="ECO:0000256" key="10">
    <source>
        <dbReference type="ARBA" id="ARBA00023315"/>
    </source>
</evidence>
<evidence type="ECO:0000256" key="2">
    <source>
        <dbReference type="ARBA" id="ARBA00005420"/>
    </source>
</evidence>
<keyword evidence="13" id="KW-1185">Reference proteome</keyword>